<name>A0A1A8YNE4_PLAOA</name>
<sequence length="333" mass="39604">MAVQYNKFNTISHRLCLKANSRNDKNCDEMISFDSGKRNCEKRSMFRIMFRKNLIISVLVALYIFLQYQVSDLKQSHKSIRNLAQKEERSNNLRNENNNIDLKKKTNADINGKNSINHILLCTKLVDSSTGLELCFKENEEEECEGSDVKMHEILLDENLSDRKKKKLHNPFGYQCSSIDDKLNDTEVDKMINELDNFPSKESLYRIWWNVFRNERIKYENVNKDLLNISKKFQKKYRSNGQFTRKQFQKCQHITSTGMFNKEYEILNLFYRWINKESLTSAEFKKFVGCTRNNYKNFLLDTKKECVQLMEEAFKENSEKEIKSTYELVQQHS</sequence>
<gene>
    <name evidence="4" type="ORF">POVWA1_015490</name>
    <name evidence="5" type="ORF">POVWA2_088880</name>
</gene>
<evidence type="ECO:0000256" key="1">
    <source>
        <dbReference type="SAM" id="Coils"/>
    </source>
</evidence>
<protein>
    <recommendedName>
        <fullName evidence="3">Plasmodium RESA N-terminal domain-containing protein</fullName>
    </recommendedName>
</protein>
<dbReference type="EMBL" id="FLRE01002646">
    <property type="protein sequence ID" value="SBT58881.1"/>
    <property type="molecule type" value="Genomic_DNA"/>
</dbReference>
<dbReference type="NCBIfam" id="TIGR01639">
    <property type="entry name" value="P_fal_TIGR01639"/>
    <property type="match status" value="1"/>
</dbReference>
<keyword evidence="7" id="KW-1185">Reference proteome</keyword>
<dbReference type="PANTHER" id="PTHR36193">
    <property type="entry name" value="PHISTB DOMAIN-CONTAINING RESA-LIKE PROTEIN 1"/>
    <property type="match status" value="1"/>
</dbReference>
<keyword evidence="2" id="KW-0812">Transmembrane</keyword>
<keyword evidence="2" id="KW-0472">Membrane</keyword>
<feature type="domain" description="Plasmodium RESA N-terminal" evidence="3">
    <location>
        <begin position="182"/>
        <end position="306"/>
    </location>
</feature>
<feature type="coiled-coil region" evidence="1">
    <location>
        <begin position="76"/>
        <end position="103"/>
    </location>
</feature>
<evidence type="ECO:0000313" key="6">
    <source>
        <dbReference type="Proteomes" id="UP000078550"/>
    </source>
</evidence>
<dbReference type="EMBL" id="FLRD01000051">
    <property type="protein sequence ID" value="SBT33111.1"/>
    <property type="molecule type" value="Genomic_DNA"/>
</dbReference>
<reference evidence="6 7" key="1">
    <citation type="submission" date="2016-05" db="EMBL/GenBank/DDBJ databases">
        <authorList>
            <person name="Naeem Raeece"/>
        </authorList>
    </citation>
    <scope>NUCLEOTIDE SEQUENCE [LARGE SCALE GENOMIC DNA]</scope>
</reference>
<dbReference type="AlphaFoldDB" id="A0A1A8YNE4"/>
<keyword evidence="1" id="KW-0175">Coiled coil</keyword>
<proteinExistence type="predicted"/>
<dbReference type="Proteomes" id="UP000078555">
    <property type="component" value="Unassembled WGS sequence"/>
</dbReference>
<organism evidence="4 7">
    <name type="scientific">Plasmodium ovale wallikeri</name>
    <dbReference type="NCBI Taxonomy" id="864142"/>
    <lineage>
        <taxon>Eukaryota</taxon>
        <taxon>Sar</taxon>
        <taxon>Alveolata</taxon>
        <taxon>Apicomplexa</taxon>
        <taxon>Aconoidasida</taxon>
        <taxon>Haemosporida</taxon>
        <taxon>Plasmodiidae</taxon>
        <taxon>Plasmodium</taxon>
        <taxon>Plasmodium (Plasmodium)</taxon>
    </lineage>
</organism>
<dbReference type="InterPro" id="IPR006526">
    <property type="entry name" value="Export_prot_PHISTa/b/c"/>
</dbReference>
<evidence type="ECO:0000259" key="3">
    <source>
        <dbReference type="Pfam" id="PF09687"/>
    </source>
</evidence>
<dbReference type="Proteomes" id="UP000078550">
    <property type="component" value="Unassembled WGS sequence"/>
</dbReference>
<feature type="transmembrane region" description="Helical" evidence="2">
    <location>
        <begin position="53"/>
        <end position="70"/>
    </location>
</feature>
<accession>A0A1A8YNE4</accession>
<keyword evidence="2" id="KW-1133">Transmembrane helix</keyword>
<dbReference type="Pfam" id="PF09687">
    <property type="entry name" value="PRESAN"/>
    <property type="match status" value="1"/>
</dbReference>
<evidence type="ECO:0000313" key="4">
    <source>
        <dbReference type="EMBL" id="SBT33111.1"/>
    </source>
</evidence>
<evidence type="ECO:0000256" key="2">
    <source>
        <dbReference type="SAM" id="Phobius"/>
    </source>
</evidence>
<dbReference type="InterPro" id="IPR044885">
    <property type="entry name" value="PRESA_N_sf"/>
</dbReference>
<evidence type="ECO:0000313" key="5">
    <source>
        <dbReference type="EMBL" id="SBT58881.1"/>
    </source>
</evidence>
<reference evidence="4" key="2">
    <citation type="submission" date="2016-05" db="EMBL/GenBank/DDBJ databases">
        <authorList>
            <person name="Lavstsen T."/>
            <person name="Jespersen J.S."/>
        </authorList>
    </citation>
    <scope>NUCLEOTIDE SEQUENCE [LARGE SCALE GENOMIC DNA]</scope>
</reference>
<evidence type="ECO:0000313" key="7">
    <source>
        <dbReference type="Proteomes" id="UP000078555"/>
    </source>
</evidence>
<dbReference type="Gene3D" id="6.10.280.180">
    <property type="entry name" value="Plasmodium RESA, N-terminal helical domain"/>
    <property type="match status" value="1"/>
</dbReference>
<dbReference type="PANTHER" id="PTHR36193:SF23">
    <property type="entry name" value="PHISTB DOMAIN-CONTAINING RESA-LIKE PROTEIN 1"/>
    <property type="match status" value="1"/>
</dbReference>
<dbReference type="InterPro" id="IPR019111">
    <property type="entry name" value="PRESA_N"/>
</dbReference>